<evidence type="ECO:0000259" key="3">
    <source>
        <dbReference type="Pfam" id="PF06863"/>
    </source>
</evidence>
<reference evidence="4 5" key="1">
    <citation type="submission" date="2018-09" db="EMBL/GenBank/DDBJ databases">
        <title>Acidovorax cavernicola nov. sp. isolated from Gruta de las Maravillas (Aracena, Spain).</title>
        <authorList>
            <person name="Jurado V."/>
            <person name="Gutierrez-Patricio S."/>
            <person name="Gonzalez-Pimentel J.L."/>
            <person name="Miller A.Z."/>
            <person name="Laiz L."/>
            <person name="Saiz-Jimenez C."/>
        </authorList>
    </citation>
    <scope>NUCLEOTIDE SEQUENCE [LARGE SCALE GENOMIC DNA]</scope>
    <source>
        <strain evidence="4 5">1011MAR4D40.2</strain>
    </source>
</reference>
<dbReference type="RefSeq" id="WP_119552426.1">
    <property type="nucleotide sequence ID" value="NZ_QXMN01000003.1"/>
</dbReference>
<gene>
    <name evidence="4" type="ORF">D3H34_05520</name>
</gene>
<name>A0A9X8D839_9BURK</name>
<dbReference type="PANTHER" id="PTHR36509:SF2">
    <property type="entry name" value="BLL3101 PROTEIN"/>
    <property type="match status" value="1"/>
</dbReference>
<dbReference type="InterPro" id="IPR010679">
    <property type="entry name" value="DUF1254"/>
</dbReference>
<dbReference type="PANTHER" id="PTHR36509">
    <property type="entry name" value="BLL3101 PROTEIN"/>
    <property type="match status" value="1"/>
</dbReference>
<organism evidence="4 5">
    <name type="scientific">Acidovorax cavernicola</name>
    <dbReference type="NCBI Taxonomy" id="1675792"/>
    <lineage>
        <taxon>Bacteria</taxon>
        <taxon>Pseudomonadati</taxon>
        <taxon>Pseudomonadota</taxon>
        <taxon>Betaproteobacteria</taxon>
        <taxon>Burkholderiales</taxon>
        <taxon>Comamonadaceae</taxon>
        <taxon>Acidovorax</taxon>
    </lineage>
</organism>
<sequence>MNAPVSAPASVPDLAVARKALARSIGLAAFVYGYPLTETYRTCAMQTAPRAERRAGASAGSDVRAPMNTLHHAPRPSTDQDRDVVTPANDLLYTMAWLHLADGPMLLTVPASSRHPGRYFVLPLYDAYTENFENLGPRNCNPEGETVVLVGPGGTVPESLAAHRVVRCPTDLVWLIGRILVGDESDWPAARALQSEIQLKPAPGTVLKGRPAAIEQWAGPHEDAMAAAFEHGEPAAQVAPRFFTNVCHALAEAPGRVEDRALVAWFGQGGLLANAAFSWDALEEPLREGLIEGFADGVQLVGAVGRNRRPKPWSMTPATGRYGNEFLGRARTAYLGLGALATSEAVYAAAHHDANQEPLDGQRRYAMRFEAGDLPPADAFWSVTLYDSDRFLYPNDIRRHAIGDRTPGLKRGADGSLELVVSHARPANAGDIANWLPAPAGRFYLILRMYYPREGVQRWRIPALQTLQSKKD</sequence>
<feature type="region of interest" description="Disordered" evidence="1">
    <location>
        <begin position="51"/>
        <end position="83"/>
    </location>
</feature>
<accession>A0A9X8D839</accession>
<protein>
    <submittedName>
        <fullName evidence="4">DUF1254 domain-containing protein</fullName>
    </submittedName>
</protein>
<dbReference type="OrthoDB" id="104565at2"/>
<keyword evidence="5" id="KW-1185">Reference proteome</keyword>
<comment type="caution">
    <text evidence="4">The sequence shown here is derived from an EMBL/GenBank/DDBJ whole genome shotgun (WGS) entry which is preliminary data.</text>
</comment>
<evidence type="ECO:0000256" key="1">
    <source>
        <dbReference type="SAM" id="MobiDB-lite"/>
    </source>
</evidence>
<evidence type="ECO:0000259" key="2">
    <source>
        <dbReference type="Pfam" id="PF06742"/>
    </source>
</evidence>
<dbReference type="Gene3D" id="2.60.120.600">
    <property type="entry name" value="Domain of unknown function DUF1214, C-terminal domain"/>
    <property type="match status" value="1"/>
</dbReference>
<dbReference type="InterPro" id="IPR037049">
    <property type="entry name" value="DUF1214_C_sf"/>
</dbReference>
<dbReference type="SUPFAM" id="SSF160935">
    <property type="entry name" value="VPA0735-like"/>
    <property type="match status" value="1"/>
</dbReference>
<evidence type="ECO:0000313" key="5">
    <source>
        <dbReference type="Proteomes" id="UP000265619"/>
    </source>
</evidence>
<dbReference type="EMBL" id="QXMN01000003">
    <property type="protein sequence ID" value="RIX84168.1"/>
    <property type="molecule type" value="Genomic_DNA"/>
</dbReference>
<dbReference type="AlphaFoldDB" id="A0A9X8D839"/>
<feature type="domain" description="DUF1254" evidence="3">
    <location>
        <begin position="67"/>
        <end position="201"/>
    </location>
</feature>
<dbReference type="Gene3D" id="2.60.40.1610">
    <property type="entry name" value="Domain of unknown function DUF1254"/>
    <property type="match status" value="1"/>
</dbReference>
<dbReference type="InterPro" id="IPR010621">
    <property type="entry name" value="DUF1214"/>
</dbReference>
<proteinExistence type="predicted"/>
<dbReference type="InterPro" id="IPR037050">
    <property type="entry name" value="DUF1254_sf"/>
</dbReference>
<dbReference type="Pfam" id="PF06742">
    <property type="entry name" value="DUF1214"/>
    <property type="match status" value="1"/>
</dbReference>
<feature type="domain" description="DUF1214" evidence="2">
    <location>
        <begin position="344"/>
        <end position="453"/>
    </location>
</feature>
<dbReference type="Pfam" id="PF06863">
    <property type="entry name" value="DUF1254"/>
    <property type="match status" value="1"/>
</dbReference>
<dbReference type="Proteomes" id="UP000265619">
    <property type="component" value="Unassembled WGS sequence"/>
</dbReference>
<evidence type="ECO:0000313" key="4">
    <source>
        <dbReference type="EMBL" id="RIX84168.1"/>
    </source>
</evidence>